<dbReference type="PANTHER" id="PTHR31157">
    <property type="entry name" value="SCP DOMAIN-CONTAINING PROTEIN"/>
    <property type="match status" value="1"/>
</dbReference>
<dbReference type="EMBL" id="JAKCXM010001576">
    <property type="protein sequence ID" value="KAJ0390826.1"/>
    <property type="molecule type" value="Genomic_DNA"/>
</dbReference>
<keyword evidence="4" id="KW-1185">Reference proteome</keyword>
<dbReference type="PANTHER" id="PTHR31157:SF1">
    <property type="entry name" value="SCP DOMAIN-CONTAINING PROTEIN"/>
    <property type="match status" value="1"/>
</dbReference>
<evidence type="ECO:0000259" key="2">
    <source>
        <dbReference type="Pfam" id="PF00188"/>
    </source>
</evidence>
<evidence type="ECO:0000313" key="4">
    <source>
        <dbReference type="Proteomes" id="UP001209570"/>
    </source>
</evidence>
<dbReference type="AlphaFoldDB" id="A0AAD5Q4Q2"/>
<dbReference type="InterPro" id="IPR035940">
    <property type="entry name" value="CAP_sf"/>
</dbReference>
<dbReference type="CDD" id="cd05379">
    <property type="entry name" value="CAP_bacterial"/>
    <property type="match status" value="1"/>
</dbReference>
<evidence type="ECO:0000256" key="1">
    <source>
        <dbReference type="SAM" id="MobiDB-lite"/>
    </source>
</evidence>
<proteinExistence type="predicted"/>
<feature type="region of interest" description="Disordered" evidence="1">
    <location>
        <begin position="123"/>
        <end position="175"/>
    </location>
</feature>
<accession>A0AAD5Q4Q2</accession>
<comment type="caution">
    <text evidence="3">The sequence shown here is derived from an EMBL/GenBank/DDBJ whole genome shotgun (WGS) entry which is preliminary data.</text>
</comment>
<feature type="region of interest" description="Disordered" evidence="1">
    <location>
        <begin position="28"/>
        <end position="55"/>
    </location>
</feature>
<gene>
    <name evidence="3" type="ORF">P43SY_011446</name>
</gene>
<dbReference type="Pfam" id="PF00188">
    <property type="entry name" value="CAP"/>
    <property type="match status" value="1"/>
</dbReference>
<protein>
    <recommendedName>
        <fullName evidence="2">SCP domain-containing protein</fullName>
    </recommendedName>
</protein>
<feature type="compositionally biased region" description="Low complexity" evidence="1">
    <location>
        <begin position="37"/>
        <end position="49"/>
    </location>
</feature>
<dbReference type="SUPFAM" id="SSF55797">
    <property type="entry name" value="PR-1-like"/>
    <property type="match status" value="1"/>
</dbReference>
<name>A0AAD5Q4Q2_PYTIN</name>
<organism evidence="3 4">
    <name type="scientific">Pythium insidiosum</name>
    <name type="common">Pythiosis disease agent</name>
    <dbReference type="NCBI Taxonomy" id="114742"/>
    <lineage>
        <taxon>Eukaryota</taxon>
        <taxon>Sar</taxon>
        <taxon>Stramenopiles</taxon>
        <taxon>Oomycota</taxon>
        <taxon>Peronosporomycetes</taxon>
        <taxon>Pythiales</taxon>
        <taxon>Pythiaceae</taxon>
        <taxon>Pythium</taxon>
    </lineage>
</organism>
<dbReference type="InterPro" id="IPR014044">
    <property type="entry name" value="CAP_dom"/>
</dbReference>
<dbReference type="Proteomes" id="UP001209570">
    <property type="component" value="Unassembled WGS sequence"/>
</dbReference>
<feature type="domain" description="SCP" evidence="2">
    <location>
        <begin position="2"/>
        <end position="117"/>
    </location>
</feature>
<sequence>MLDRVNAERSKQGLSPLCYNKKLNAAAQAHSEDQARSSRMSHSGSNGSNPGQRVTAQGFKWSNVGENVAAGQRDVDTVMTGWMNSPGHRANILNGDYKFLGMGYATGGSTPYWTQKFANGATEVCDGNGPGPDTDYQPSPAPTERGPTTSSPSRRPAGKPKPKPFPAPTPRCAGK</sequence>
<dbReference type="Gene3D" id="3.40.33.10">
    <property type="entry name" value="CAP"/>
    <property type="match status" value="1"/>
</dbReference>
<evidence type="ECO:0000313" key="3">
    <source>
        <dbReference type="EMBL" id="KAJ0390826.1"/>
    </source>
</evidence>
<reference evidence="3" key="1">
    <citation type="submission" date="2021-12" db="EMBL/GenBank/DDBJ databases">
        <title>Prjna785345.</title>
        <authorList>
            <person name="Rujirawat T."/>
            <person name="Krajaejun T."/>
        </authorList>
    </citation>
    <scope>NUCLEOTIDE SEQUENCE</scope>
    <source>
        <strain evidence="3">Pi057C3</strain>
    </source>
</reference>